<protein>
    <submittedName>
        <fullName evidence="1">Type III secretion system inner rod subunit SctI</fullName>
    </submittedName>
</protein>
<name>A0AA95K0G0_9GAMM</name>
<dbReference type="AlphaFoldDB" id="A0AA95K0G0"/>
<accession>A0AA95K0G0</accession>
<evidence type="ECO:0000313" key="1">
    <source>
        <dbReference type="EMBL" id="WGL94771.1"/>
    </source>
</evidence>
<organism evidence="1 2">
    <name type="scientific">Arsenophonus nasoniae</name>
    <name type="common">son-killer infecting Nasonia vitripennis</name>
    <dbReference type="NCBI Taxonomy" id="638"/>
    <lineage>
        <taxon>Bacteria</taxon>
        <taxon>Pseudomonadati</taxon>
        <taxon>Pseudomonadota</taxon>
        <taxon>Gammaproteobacteria</taxon>
        <taxon>Enterobacterales</taxon>
        <taxon>Morganellaceae</taxon>
        <taxon>Arsenophonus</taxon>
    </lineage>
</organism>
<dbReference type="NCBIfam" id="NF038054">
    <property type="entry name" value="T3SS_SctI"/>
    <property type="match status" value="1"/>
</dbReference>
<dbReference type="EMBL" id="CP123498">
    <property type="protein sequence ID" value="WGL94771.1"/>
    <property type="molecule type" value="Genomic_DNA"/>
</dbReference>
<dbReference type="Proteomes" id="UP001177597">
    <property type="component" value="Chromosome"/>
</dbReference>
<dbReference type="InterPro" id="IPR047754">
    <property type="entry name" value="T3SS_SctI-like"/>
</dbReference>
<reference evidence="1" key="1">
    <citation type="submission" date="2023-04" db="EMBL/GenBank/DDBJ databases">
        <title>Genome dynamics across the evolutionary transition to endosymbiosis.</title>
        <authorList>
            <person name="Siozios S."/>
            <person name="Nadal-Jimenez P."/>
            <person name="Azagi T."/>
            <person name="Sprong H."/>
            <person name="Frost C.L."/>
            <person name="Parratt S.R."/>
            <person name="Taylor G."/>
            <person name="Brettell L."/>
            <person name="Lew K.C."/>
            <person name="Croft L."/>
            <person name="King K.C."/>
            <person name="Brockhurst M.A."/>
            <person name="Hypsa V."/>
            <person name="Novakova E."/>
            <person name="Darby A.C."/>
            <person name="Hurst G.D.D."/>
        </authorList>
    </citation>
    <scope>NUCLEOTIDE SEQUENCE</scope>
    <source>
        <strain evidence="1">AIh</strain>
    </source>
</reference>
<sequence>MITKIINSFVSNHITDIVKLYPGLDGLDNYLIAHFARLSHKTKMEYEQILNIANNPANYSDPKYLSYLQQRTADYNLRLSLLHTLSRKGVTVVETLLKT</sequence>
<proteinExistence type="predicted"/>
<gene>
    <name evidence="1" type="primary">sctI</name>
    <name evidence="1" type="ORF">QE207_13870</name>
</gene>
<evidence type="ECO:0000313" key="2">
    <source>
        <dbReference type="Proteomes" id="UP001177597"/>
    </source>
</evidence>
<dbReference type="RefSeq" id="WP_280628944.1">
    <property type="nucleotide sequence ID" value="NZ_CP123498.1"/>
</dbReference>